<dbReference type="GO" id="GO:0046872">
    <property type="term" value="F:metal ion binding"/>
    <property type="evidence" value="ECO:0007669"/>
    <property type="project" value="UniProtKB-KW"/>
</dbReference>
<feature type="binding site" evidence="2">
    <location>
        <position position="127"/>
    </location>
    <ligand>
        <name>a divalent metal cation</name>
        <dbReference type="ChEBI" id="CHEBI:60240"/>
        <label>2</label>
    </ligand>
</feature>
<dbReference type="InterPro" id="IPR018228">
    <property type="entry name" value="DNase_TatD-rel_CS"/>
</dbReference>
<dbReference type="Proteomes" id="UP000620075">
    <property type="component" value="Unassembled WGS sequence"/>
</dbReference>
<dbReference type="AlphaFoldDB" id="A0A934KIR7"/>
<feature type="binding site" evidence="2">
    <location>
        <position position="12"/>
    </location>
    <ligand>
        <name>a divalent metal cation</name>
        <dbReference type="ChEBI" id="CHEBI:60240"/>
        <label>1</label>
    </ligand>
</feature>
<gene>
    <name evidence="3" type="ORF">JF888_10325</name>
</gene>
<dbReference type="GO" id="GO:0016788">
    <property type="term" value="F:hydrolase activity, acting on ester bonds"/>
    <property type="evidence" value="ECO:0007669"/>
    <property type="project" value="InterPro"/>
</dbReference>
<dbReference type="EMBL" id="JAEKNQ010000038">
    <property type="protein sequence ID" value="MBJ7603568.1"/>
    <property type="molecule type" value="Genomic_DNA"/>
</dbReference>
<accession>A0A934KIR7</accession>
<dbReference type="PANTHER" id="PTHR46124">
    <property type="entry name" value="D-AMINOACYL-TRNA DEACYLASE"/>
    <property type="match status" value="1"/>
</dbReference>
<sequence length="260" mass="28155">MIESGFVDTHLHLESLPEPGQALREARLAGVSDFIAMGVDGETSRQALATASAGEGVWAAVGHHPLNQQAPDLGLLRELAANPRTVAIGEVGLDHVDEHRGPHDEQAKWFRASCRLALELGLPVSVHTRGCEQQVYELLRDHAGITGVMHYWTLDRRWAELFLELGLYISFAGILTRASRADLQQVAASVPGDRILLETDAPWGTPRGRSGSMQPAWLLDTAVVLAGLRGLEVAELARLERANAEALFPKLKAAKPAVAH</sequence>
<keyword evidence="2" id="KW-0479">Metal-binding</keyword>
<name>A0A934KIR7_9BACT</name>
<dbReference type="GO" id="GO:0005829">
    <property type="term" value="C:cytosol"/>
    <property type="evidence" value="ECO:0007669"/>
    <property type="project" value="TreeGrafter"/>
</dbReference>
<feature type="binding site" evidence="2">
    <location>
        <position position="200"/>
    </location>
    <ligand>
        <name>a divalent metal cation</name>
        <dbReference type="ChEBI" id="CHEBI:60240"/>
        <label>1</label>
    </ligand>
</feature>
<evidence type="ECO:0000256" key="2">
    <source>
        <dbReference type="PIRSR" id="PIRSR005902-1"/>
    </source>
</evidence>
<dbReference type="Pfam" id="PF01026">
    <property type="entry name" value="TatD_DNase"/>
    <property type="match status" value="1"/>
</dbReference>
<feature type="binding site" evidence="2">
    <location>
        <position position="90"/>
    </location>
    <ligand>
        <name>a divalent metal cation</name>
        <dbReference type="ChEBI" id="CHEBI:60240"/>
        <label>1</label>
    </ligand>
</feature>
<keyword evidence="1 3" id="KW-0378">Hydrolase</keyword>
<dbReference type="Gene3D" id="3.20.20.140">
    <property type="entry name" value="Metal-dependent hydrolases"/>
    <property type="match status" value="1"/>
</dbReference>
<evidence type="ECO:0000313" key="3">
    <source>
        <dbReference type="EMBL" id="MBJ7603568.1"/>
    </source>
</evidence>
<dbReference type="SUPFAM" id="SSF51556">
    <property type="entry name" value="Metallo-dependent hydrolases"/>
    <property type="match status" value="1"/>
</dbReference>
<dbReference type="PIRSF" id="PIRSF005902">
    <property type="entry name" value="DNase_TatD"/>
    <property type="match status" value="1"/>
</dbReference>
<feature type="binding site" evidence="2">
    <location>
        <position position="10"/>
    </location>
    <ligand>
        <name>a divalent metal cation</name>
        <dbReference type="ChEBI" id="CHEBI:60240"/>
        <label>1</label>
    </ligand>
</feature>
<reference evidence="3 4" key="1">
    <citation type="submission" date="2020-10" db="EMBL/GenBank/DDBJ databases">
        <title>Ca. Dormibacterota MAGs.</title>
        <authorList>
            <person name="Montgomery K."/>
        </authorList>
    </citation>
    <scope>NUCLEOTIDE SEQUENCE [LARGE SCALE GENOMIC DNA]</scope>
    <source>
        <strain evidence="3">SC8811_S16_3</strain>
    </source>
</reference>
<protein>
    <submittedName>
        <fullName evidence="3">TatD family hydrolase</fullName>
    </submittedName>
</protein>
<dbReference type="CDD" id="cd01310">
    <property type="entry name" value="TatD_DNAse"/>
    <property type="match status" value="1"/>
</dbReference>
<comment type="caution">
    <text evidence="3">The sequence shown here is derived from an EMBL/GenBank/DDBJ whole genome shotgun (WGS) entry which is preliminary data.</text>
</comment>
<dbReference type="PANTHER" id="PTHR46124:SF2">
    <property type="entry name" value="D-AMINOACYL-TRNA DEACYLASE"/>
    <property type="match status" value="1"/>
</dbReference>
<organism evidence="3 4">
    <name type="scientific">Candidatus Dormiibacter inghamiae</name>
    <dbReference type="NCBI Taxonomy" id="3127013"/>
    <lineage>
        <taxon>Bacteria</taxon>
        <taxon>Bacillati</taxon>
        <taxon>Candidatus Dormiibacterota</taxon>
        <taxon>Candidatus Dormibacteria</taxon>
        <taxon>Candidatus Dormibacterales</taxon>
        <taxon>Candidatus Dormibacteraceae</taxon>
        <taxon>Candidatus Dormiibacter</taxon>
    </lineage>
</organism>
<dbReference type="InterPro" id="IPR001130">
    <property type="entry name" value="TatD-like"/>
</dbReference>
<feature type="binding site" evidence="2">
    <location>
        <position position="150"/>
    </location>
    <ligand>
        <name>a divalent metal cation</name>
        <dbReference type="ChEBI" id="CHEBI:60240"/>
        <label>2</label>
    </ligand>
</feature>
<dbReference type="RefSeq" id="WP_338179807.1">
    <property type="nucleotide sequence ID" value="NZ_JAEKNQ010000038.1"/>
</dbReference>
<evidence type="ECO:0000256" key="1">
    <source>
        <dbReference type="ARBA" id="ARBA00022801"/>
    </source>
</evidence>
<evidence type="ECO:0000313" key="4">
    <source>
        <dbReference type="Proteomes" id="UP000620075"/>
    </source>
</evidence>
<dbReference type="InterPro" id="IPR032466">
    <property type="entry name" value="Metal_Hydrolase"/>
</dbReference>
<dbReference type="PROSITE" id="PS01091">
    <property type="entry name" value="TATD_3"/>
    <property type="match status" value="1"/>
</dbReference>
<proteinExistence type="predicted"/>